<accession>A0ABN9QJX4</accession>
<sequence length="343" mass="36165">MSFCSATRSCPSQGGSSQRPEGLERRRRGCRGDRLQSQRSCGGWLARVGHDVASASGPGAADRHFSPHRLRRSGKKRVGHGGRGRTRSARGRRLPVHAVAISARAIWAPGAADPSLGGLFLVSGPTSLVAHRGRDRSRSAAPRPGFLGRGSTDAGRRGAEAPRTAHPGGGMDLDVLAACPTMAPPLVVRAPPATLRIWLWALQRAPREAGLPAEVLRSIVGFLTPWFFFDLDAAIAAAVRGARGGLAEVVLQRTWTMPNPTHAALVNPAVWGQGGYVSARVPKRARVVLRAERGGGAAEAPRLRIHAPDAAASCALLGLGEGAQVTVRDLSLEVFHPRVHKAA</sequence>
<evidence type="ECO:0000256" key="1">
    <source>
        <dbReference type="SAM" id="MobiDB-lite"/>
    </source>
</evidence>
<feature type="compositionally biased region" description="Basic residues" evidence="1">
    <location>
        <begin position="66"/>
        <end position="91"/>
    </location>
</feature>
<comment type="caution">
    <text evidence="2">The sequence shown here is derived from an EMBL/GenBank/DDBJ whole genome shotgun (WGS) entry which is preliminary data.</text>
</comment>
<feature type="region of interest" description="Disordered" evidence="1">
    <location>
        <begin position="55"/>
        <end position="91"/>
    </location>
</feature>
<dbReference type="Proteomes" id="UP001189429">
    <property type="component" value="Unassembled WGS sequence"/>
</dbReference>
<gene>
    <name evidence="2" type="ORF">PCOR1329_LOCUS12597</name>
</gene>
<feature type="non-terminal residue" evidence="2">
    <location>
        <position position="343"/>
    </location>
</feature>
<proteinExistence type="predicted"/>
<dbReference type="EMBL" id="CAUYUJ010003688">
    <property type="protein sequence ID" value="CAK0806356.1"/>
    <property type="molecule type" value="Genomic_DNA"/>
</dbReference>
<organism evidence="2 3">
    <name type="scientific">Prorocentrum cordatum</name>
    <dbReference type="NCBI Taxonomy" id="2364126"/>
    <lineage>
        <taxon>Eukaryota</taxon>
        <taxon>Sar</taxon>
        <taxon>Alveolata</taxon>
        <taxon>Dinophyceae</taxon>
        <taxon>Prorocentrales</taxon>
        <taxon>Prorocentraceae</taxon>
        <taxon>Prorocentrum</taxon>
    </lineage>
</organism>
<evidence type="ECO:0000313" key="2">
    <source>
        <dbReference type="EMBL" id="CAK0806356.1"/>
    </source>
</evidence>
<keyword evidence="3" id="KW-1185">Reference proteome</keyword>
<feature type="region of interest" description="Disordered" evidence="1">
    <location>
        <begin position="132"/>
        <end position="170"/>
    </location>
</feature>
<name>A0ABN9QJX4_9DINO</name>
<reference evidence="2" key="1">
    <citation type="submission" date="2023-10" db="EMBL/GenBank/DDBJ databases">
        <authorList>
            <person name="Chen Y."/>
            <person name="Shah S."/>
            <person name="Dougan E. K."/>
            <person name="Thang M."/>
            <person name="Chan C."/>
        </authorList>
    </citation>
    <scope>NUCLEOTIDE SEQUENCE [LARGE SCALE GENOMIC DNA]</scope>
</reference>
<feature type="compositionally biased region" description="Polar residues" evidence="1">
    <location>
        <begin position="1"/>
        <end position="18"/>
    </location>
</feature>
<evidence type="ECO:0000313" key="3">
    <source>
        <dbReference type="Proteomes" id="UP001189429"/>
    </source>
</evidence>
<protein>
    <submittedName>
        <fullName evidence="2">Uncharacterized protein</fullName>
    </submittedName>
</protein>
<feature type="region of interest" description="Disordered" evidence="1">
    <location>
        <begin position="1"/>
        <end position="36"/>
    </location>
</feature>